<dbReference type="PANTHER" id="PTHR45887">
    <property type="entry name" value="TRANSLATION INITIATION FACTOR EIF-2B SUBUNIT EPSILON"/>
    <property type="match status" value="1"/>
</dbReference>
<protein>
    <submittedName>
        <fullName evidence="1">Uncharacterized protein</fullName>
    </submittedName>
</protein>
<dbReference type="OrthoDB" id="446890at2759"/>
<proteinExistence type="predicted"/>
<dbReference type="AlphaFoldDB" id="A0A835QIC5"/>
<comment type="caution">
    <text evidence="1">The sequence shown here is derived from an EMBL/GenBank/DDBJ whole genome shotgun (WGS) entry which is preliminary data.</text>
</comment>
<accession>A0A835QIC5</accession>
<dbReference type="Proteomes" id="UP000636800">
    <property type="component" value="Unassembled WGS sequence"/>
</dbReference>
<dbReference type="InterPro" id="IPR051956">
    <property type="entry name" value="eIF2B_epsilon"/>
</dbReference>
<sequence>MAIDPETKELLYYEDKLDFSQQHVSLDKMLLADNASLYLHNDKQSFTDNFDCSISHHFVEKGLLVDDIKLDRQGIYTPEVILSRSARIDLFTLIGYATTVGDGTVISNSVIGQGVHLIAGSVLQPGVILSFKVEVGQKTVVPAYAKVSHLPQPCKQDKDEGIFYANSGVVQSPKRMSIFQLMEIYYDSESTGFGMEKIIGTLLTLIKRWKLFSTSCWCKQDNTILEISPELKCKFRLVVYFAWHVQCAHQYSGHVLELKLNLQPFVPRNKKLIA</sequence>
<dbReference type="EMBL" id="JADCNL010000008">
    <property type="protein sequence ID" value="KAG0470159.1"/>
    <property type="molecule type" value="Genomic_DNA"/>
</dbReference>
<dbReference type="GO" id="GO:0005085">
    <property type="term" value="F:guanyl-nucleotide exchange factor activity"/>
    <property type="evidence" value="ECO:0007669"/>
    <property type="project" value="TreeGrafter"/>
</dbReference>
<name>A0A835QIC5_VANPL</name>
<dbReference type="Gene3D" id="2.160.10.10">
    <property type="entry name" value="Hexapeptide repeat proteins"/>
    <property type="match status" value="1"/>
</dbReference>
<dbReference type="GO" id="GO:0031369">
    <property type="term" value="F:translation initiation factor binding"/>
    <property type="evidence" value="ECO:0007669"/>
    <property type="project" value="TreeGrafter"/>
</dbReference>
<dbReference type="SUPFAM" id="SSF51161">
    <property type="entry name" value="Trimeric LpxA-like enzymes"/>
    <property type="match status" value="1"/>
</dbReference>
<evidence type="ECO:0000313" key="2">
    <source>
        <dbReference type="Proteomes" id="UP000636800"/>
    </source>
</evidence>
<gene>
    <name evidence="1" type="ORF">HPP92_016859</name>
</gene>
<keyword evidence="2" id="KW-1185">Reference proteome</keyword>
<evidence type="ECO:0000313" key="1">
    <source>
        <dbReference type="EMBL" id="KAG0470159.1"/>
    </source>
</evidence>
<dbReference type="InterPro" id="IPR011004">
    <property type="entry name" value="Trimer_LpxA-like_sf"/>
</dbReference>
<dbReference type="PANTHER" id="PTHR45887:SF1">
    <property type="entry name" value="TRANSLATION INITIATION FACTOR EIF-2B SUBUNIT EPSILON"/>
    <property type="match status" value="1"/>
</dbReference>
<dbReference type="GO" id="GO:0003743">
    <property type="term" value="F:translation initiation factor activity"/>
    <property type="evidence" value="ECO:0007669"/>
    <property type="project" value="TreeGrafter"/>
</dbReference>
<reference evidence="1 2" key="1">
    <citation type="journal article" date="2020" name="Nat. Food">
        <title>A phased Vanilla planifolia genome enables genetic improvement of flavour and production.</title>
        <authorList>
            <person name="Hasing T."/>
            <person name="Tang H."/>
            <person name="Brym M."/>
            <person name="Khazi F."/>
            <person name="Huang T."/>
            <person name="Chambers A.H."/>
        </authorList>
    </citation>
    <scope>NUCLEOTIDE SEQUENCE [LARGE SCALE GENOMIC DNA]</scope>
    <source>
        <tissue evidence="1">Leaf</tissue>
    </source>
</reference>
<organism evidence="1 2">
    <name type="scientific">Vanilla planifolia</name>
    <name type="common">Vanilla</name>
    <dbReference type="NCBI Taxonomy" id="51239"/>
    <lineage>
        <taxon>Eukaryota</taxon>
        <taxon>Viridiplantae</taxon>
        <taxon>Streptophyta</taxon>
        <taxon>Embryophyta</taxon>
        <taxon>Tracheophyta</taxon>
        <taxon>Spermatophyta</taxon>
        <taxon>Magnoliopsida</taxon>
        <taxon>Liliopsida</taxon>
        <taxon>Asparagales</taxon>
        <taxon>Orchidaceae</taxon>
        <taxon>Vanilloideae</taxon>
        <taxon>Vanilleae</taxon>
        <taxon>Vanilla</taxon>
    </lineage>
</organism>
<dbReference type="GO" id="GO:0005851">
    <property type="term" value="C:eukaryotic translation initiation factor 2B complex"/>
    <property type="evidence" value="ECO:0007669"/>
    <property type="project" value="TreeGrafter"/>
</dbReference>